<proteinExistence type="predicted"/>
<dbReference type="EMBL" id="SZYD01000005">
    <property type="protein sequence ID" value="KAD6119624.1"/>
    <property type="molecule type" value="Genomic_DNA"/>
</dbReference>
<name>A0A5N6PDY7_9ASTR</name>
<keyword evidence="3" id="KW-1185">Reference proteome</keyword>
<reference evidence="2 3" key="1">
    <citation type="submission" date="2019-05" db="EMBL/GenBank/DDBJ databases">
        <title>Mikania micrantha, genome provides insights into the molecular mechanism of rapid growth.</title>
        <authorList>
            <person name="Liu B."/>
        </authorList>
    </citation>
    <scope>NUCLEOTIDE SEQUENCE [LARGE SCALE GENOMIC DNA]</scope>
    <source>
        <strain evidence="2">NLD-2019</strain>
        <tissue evidence="2">Leaf</tissue>
    </source>
</reference>
<gene>
    <name evidence="2" type="ORF">E3N88_10895</name>
</gene>
<dbReference type="OrthoDB" id="1915803at2759"/>
<comment type="caution">
    <text evidence="2">The sequence shown here is derived from an EMBL/GenBank/DDBJ whole genome shotgun (WGS) entry which is preliminary data.</text>
</comment>
<evidence type="ECO:0000256" key="1">
    <source>
        <dbReference type="SAM" id="MobiDB-lite"/>
    </source>
</evidence>
<dbReference type="Proteomes" id="UP000326396">
    <property type="component" value="Linkage Group LG13"/>
</dbReference>
<evidence type="ECO:0000313" key="3">
    <source>
        <dbReference type="Proteomes" id="UP000326396"/>
    </source>
</evidence>
<feature type="region of interest" description="Disordered" evidence="1">
    <location>
        <begin position="1"/>
        <end position="26"/>
    </location>
</feature>
<organism evidence="2 3">
    <name type="scientific">Mikania micrantha</name>
    <name type="common">bitter vine</name>
    <dbReference type="NCBI Taxonomy" id="192012"/>
    <lineage>
        <taxon>Eukaryota</taxon>
        <taxon>Viridiplantae</taxon>
        <taxon>Streptophyta</taxon>
        <taxon>Embryophyta</taxon>
        <taxon>Tracheophyta</taxon>
        <taxon>Spermatophyta</taxon>
        <taxon>Magnoliopsida</taxon>
        <taxon>eudicotyledons</taxon>
        <taxon>Gunneridae</taxon>
        <taxon>Pentapetalae</taxon>
        <taxon>asterids</taxon>
        <taxon>campanulids</taxon>
        <taxon>Asterales</taxon>
        <taxon>Asteraceae</taxon>
        <taxon>Asteroideae</taxon>
        <taxon>Heliantheae alliance</taxon>
        <taxon>Eupatorieae</taxon>
        <taxon>Mikania</taxon>
    </lineage>
</organism>
<dbReference type="AlphaFoldDB" id="A0A5N6PDY7"/>
<evidence type="ECO:0000313" key="2">
    <source>
        <dbReference type="EMBL" id="KAD6119624.1"/>
    </source>
</evidence>
<sequence length="78" mass="8556">MCQAKLTPSEYSPAPQPQPPTNFSMNVHQDAQIGARKHPSRSRVCSFVKSVVPHACVYLPVPMGTNNIARVTTLGRPR</sequence>
<protein>
    <submittedName>
        <fullName evidence="2">Uncharacterized protein</fullName>
    </submittedName>
</protein>
<accession>A0A5N6PDY7</accession>